<dbReference type="OrthoDB" id="6350804at2759"/>
<accession>A0A5N5SVF8</accession>
<dbReference type="Proteomes" id="UP000326759">
    <property type="component" value="Unassembled WGS sequence"/>
</dbReference>
<dbReference type="EMBL" id="SEYY01021141">
    <property type="protein sequence ID" value="KAB7496660.1"/>
    <property type="molecule type" value="Genomic_DNA"/>
</dbReference>
<keyword evidence="7" id="KW-1185">Reference proteome</keyword>
<keyword evidence="3 5" id="KW-1133">Transmembrane helix</keyword>
<name>A0A5N5SVF8_9CRUS</name>
<dbReference type="GO" id="GO:0016020">
    <property type="term" value="C:membrane"/>
    <property type="evidence" value="ECO:0007669"/>
    <property type="project" value="UniProtKB-SubCell"/>
</dbReference>
<keyword evidence="2 5" id="KW-0812">Transmembrane</keyword>
<reference evidence="6 7" key="1">
    <citation type="journal article" date="2019" name="PLoS Biol.">
        <title>Sex chromosomes control vertical transmission of feminizing Wolbachia symbionts in an isopod.</title>
        <authorList>
            <person name="Becking T."/>
            <person name="Chebbi M.A."/>
            <person name="Giraud I."/>
            <person name="Moumen B."/>
            <person name="Laverre T."/>
            <person name="Caubet Y."/>
            <person name="Peccoud J."/>
            <person name="Gilbert C."/>
            <person name="Cordaux R."/>
        </authorList>
    </citation>
    <scope>NUCLEOTIDE SEQUENCE [LARGE SCALE GENOMIC DNA]</scope>
    <source>
        <strain evidence="6">ANa2</strain>
        <tissue evidence="6">Whole body excluding digestive tract and cuticle</tissue>
    </source>
</reference>
<evidence type="ECO:0000256" key="1">
    <source>
        <dbReference type="ARBA" id="ARBA00004141"/>
    </source>
</evidence>
<evidence type="ECO:0000313" key="6">
    <source>
        <dbReference type="EMBL" id="KAB7496660.1"/>
    </source>
</evidence>
<protein>
    <submittedName>
        <fullName evidence="6">CD63 antigen</fullName>
    </submittedName>
</protein>
<comment type="subcellular location">
    <subcellularLocation>
        <location evidence="1">Membrane</location>
        <topology evidence="1">Multi-pass membrane protein</topology>
    </subcellularLocation>
</comment>
<sequence>MVFFLLFLIQTFALSGLALGYLASYFLLRTVAYLSPWLPVWMWYGDIGLFLHAVFIASTSTVGIIAVLANKGHALKLCSYILASLLIVEILATVQLATRSYSLDRALYVDLNDSMTTSQQYYSYNISDTQMWDEIQLEVNCCGVISYEDWFTTRYGNGSSVPDSCCLMVTKGCGANIASNSDPGDEIILHGCLPTIMSSVRNDFDYYSHNCMDACCCHSNYSDFYDLLPNKQDENGA</sequence>
<evidence type="ECO:0000256" key="5">
    <source>
        <dbReference type="SAM" id="Phobius"/>
    </source>
</evidence>
<keyword evidence="4 5" id="KW-0472">Membrane</keyword>
<feature type="transmembrane region" description="Helical" evidence="5">
    <location>
        <begin position="42"/>
        <end position="68"/>
    </location>
</feature>
<comment type="caution">
    <text evidence="6">The sequence shown here is derived from an EMBL/GenBank/DDBJ whole genome shotgun (WGS) entry which is preliminary data.</text>
</comment>
<evidence type="ECO:0000256" key="4">
    <source>
        <dbReference type="ARBA" id="ARBA00023136"/>
    </source>
</evidence>
<feature type="transmembrane region" description="Helical" evidence="5">
    <location>
        <begin position="80"/>
        <end position="98"/>
    </location>
</feature>
<dbReference type="SUPFAM" id="SSF48652">
    <property type="entry name" value="Tetraspanin"/>
    <property type="match status" value="1"/>
</dbReference>
<evidence type="ECO:0000256" key="2">
    <source>
        <dbReference type="ARBA" id="ARBA00022692"/>
    </source>
</evidence>
<evidence type="ECO:0000313" key="7">
    <source>
        <dbReference type="Proteomes" id="UP000326759"/>
    </source>
</evidence>
<proteinExistence type="predicted"/>
<organism evidence="6 7">
    <name type="scientific">Armadillidium nasatum</name>
    <dbReference type="NCBI Taxonomy" id="96803"/>
    <lineage>
        <taxon>Eukaryota</taxon>
        <taxon>Metazoa</taxon>
        <taxon>Ecdysozoa</taxon>
        <taxon>Arthropoda</taxon>
        <taxon>Crustacea</taxon>
        <taxon>Multicrustacea</taxon>
        <taxon>Malacostraca</taxon>
        <taxon>Eumalacostraca</taxon>
        <taxon>Peracarida</taxon>
        <taxon>Isopoda</taxon>
        <taxon>Oniscidea</taxon>
        <taxon>Crinocheta</taxon>
        <taxon>Armadillidiidae</taxon>
        <taxon>Armadillidium</taxon>
    </lineage>
</organism>
<dbReference type="Pfam" id="PF00335">
    <property type="entry name" value="Tetraspanin"/>
    <property type="match status" value="1"/>
</dbReference>
<dbReference type="Gene3D" id="1.10.1450.10">
    <property type="entry name" value="Tetraspanin"/>
    <property type="match status" value="1"/>
</dbReference>
<evidence type="ECO:0000256" key="3">
    <source>
        <dbReference type="ARBA" id="ARBA00022989"/>
    </source>
</evidence>
<dbReference type="AlphaFoldDB" id="A0A5N5SVF8"/>
<gene>
    <name evidence="6" type="ORF">Anas_11100</name>
</gene>
<dbReference type="InterPro" id="IPR018499">
    <property type="entry name" value="Tetraspanin/Peripherin"/>
</dbReference>
<dbReference type="InterPro" id="IPR008952">
    <property type="entry name" value="Tetraspanin_EC2_sf"/>
</dbReference>